<evidence type="ECO:0000313" key="9">
    <source>
        <dbReference type="Proteomes" id="UP000243081"/>
    </source>
</evidence>
<dbReference type="PANTHER" id="PTHR43791:SF64">
    <property type="entry name" value="MAJOR FACILITATOR SUPERFAMILY (MFS) PROFILE DOMAIN-CONTAINING PROTEIN"/>
    <property type="match status" value="1"/>
</dbReference>
<dbReference type="FunFam" id="1.20.1250.20:FF:000065">
    <property type="entry name" value="Putative MFS pantothenate transporter"/>
    <property type="match status" value="1"/>
</dbReference>
<evidence type="ECO:0000256" key="2">
    <source>
        <dbReference type="ARBA" id="ARBA00022448"/>
    </source>
</evidence>
<evidence type="ECO:0000313" key="8">
    <source>
        <dbReference type="EMBL" id="OAR03807.1"/>
    </source>
</evidence>
<keyword evidence="5 7" id="KW-0472">Membrane</keyword>
<evidence type="ECO:0000256" key="7">
    <source>
        <dbReference type="SAM" id="Phobius"/>
    </source>
</evidence>
<evidence type="ECO:0000256" key="6">
    <source>
        <dbReference type="ARBA" id="ARBA00037968"/>
    </source>
</evidence>
<dbReference type="OrthoDB" id="3639251at2759"/>
<feature type="transmembrane region" description="Helical" evidence="7">
    <location>
        <begin position="95"/>
        <end position="114"/>
    </location>
</feature>
<accession>A0A179IMA6</accession>
<dbReference type="GO" id="GO:0022857">
    <property type="term" value="F:transmembrane transporter activity"/>
    <property type="evidence" value="ECO:0007669"/>
    <property type="project" value="InterPro"/>
</dbReference>
<evidence type="ECO:0000256" key="1">
    <source>
        <dbReference type="ARBA" id="ARBA00004141"/>
    </source>
</evidence>
<gene>
    <name evidence="8" type="ORF">LLEC1_07980</name>
</gene>
<comment type="caution">
    <text evidence="8">The sequence shown here is derived from an EMBL/GenBank/DDBJ whole genome shotgun (WGS) entry which is preliminary data.</text>
</comment>
<evidence type="ECO:0008006" key="10">
    <source>
        <dbReference type="Google" id="ProtNLM"/>
    </source>
</evidence>
<keyword evidence="4 7" id="KW-1133">Transmembrane helix</keyword>
<sequence length="489" mass="53762">MTNLNELVAAVDEPQNAEKQSEAERAFVARLDLFLLTFGCISQDQANINNAYVSGMREDLDLKGNELNLFTTYFNVAYCIMLIPSQIIMTYVRPSWWLPSVEIVWGVITGLIALTHSAKQVYVLRAFLGLCESAAYPGMITLFMSWYTPTEMAKRIGFYHSCQSVGQMLSGALQAAIINSLGGKSGLAGWRWLFVVNAIITVFWGLAGYVMIPDMPNKPNPWAFWFKRVHSELALGRLARTNRVDAKPISWAGARRTFTNWLVYVIAVLYIAMVLGTSGADYFGLFLKSVRKSDGTLRWTTTDVNVIPIGGSAITVVFAVIAIMVGIIMSVWTAHPQSTPLSAAYAAYFIQRIALGTAPLIWAWLSDLSPTDPEGRTLIVGASIAGYYSISAWSQVLLWPASQAPYYNYGWQSAAALCALVVILCVALRIADVRYLAPKRKMDAEIAAVIAEDADGLEDADAKLDTESHVRRVASTATHNHSTSPTARN</sequence>
<dbReference type="AlphaFoldDB" id="A0A179IMA6"/>
<evidence type="ECO:0000256" key="4">
    <source>
        <dbReference type="ARBA" id="ARBA00022989"/>
    </source>
</evidence>
<feature type="transmembrane region" description="Helical" evidence="7">
    <location>
        <begin position="306"/>
        <end position="333"/>
    </location>
</feature>
<feature type="transmembrane region" description="Helical" evidence="7">
    <location>
        <begin position="377"/>
        <end position="399"/>
    </location>
</feature>
<dbReference type="Pfam" id="PF07690">
    <property type="entry name" value="MFS_1"/>
    <property type="match status" value="1"/>
</dbReference>
<feature type="transmembrane region" description="Helical" evidence="7">
    <location>
        <begin position="411"/>
        <end position="431"/>
    </location>
</feature>
<feature type="transmembrane region" description="Helical" evidence="7">
    <location>
        <begin position="158"/>
        <end position="178"/>
    </location>
</feature>
<dbReference type="InterPro" id="IPR036259">
    <property type="entry name" value="MFS_trans_sf"/>
</dbReference>
<dbReference type="EMBL" id="LUKN01000245">
    <property type="protein sequence ID" value="OAR03807.1"/>
    <property type="molecule type" value="Genomic_DNA"/>
</dbReference>
<dbReference type="InterPro" id="IPR011701">
    <property type="entry name" value="MFS"/>
</dbReference>
<dbReference type="OMA" id="GMMTLFM"/>
<evidence type="ECO:0000256" key="3">
    <source>
        <dbReference type="ARBA" id="ARBA00022692"/>
    </source>
</evidence>
<dbReference type="Gene3D" id="1.20.1250.20">
    <property type="entry name" value="MFS general substrate transporter like domains"/>
    <property type="match status" value="1"/>
</dbReference>
<comment type="similarity">
    <text evidence="6">Belongs to the major facilitator superfamily. Allantoate permease family.</text>
</comment>
<dbReference type="GO" id="GO:0016020">
    <property type="term" value="C:membrane"/>
    <property type="evidence" value="ECO:0007669"/>
    <property type="project" value="UniProtKB-SubCell"/>
</dbReference>
<feature type="transmembrane region" description="Helical" evidence="7">
    <location>
        <begin position="67"/>
        <end position="89"/>
    </location>
</feature>
<proteinExistence type="inferred from homology"/>
<dbReference type="Proteomes" id="UP000243081">
    <property type="component" value="Unassembled WGS sequence"/>
</dbReference>
<feature type="transmembrane region" description="Helical" evidence="7">
    <location>
        <begin position="345"/>
        <end position="365"/>
    </location>
</feature>
<feature type="transmembrane region" description="Helical" evidence="7">
    <location>
        <begin position="190"/>
        <end position="212"/>
    </location>
</feature>
<keyword evidence="2" id="KW-0813">Transport</keyword>
<evidence type="ECO:0000256" key="5">
    <source>
        <dbReference type="ARBA" id="ARBA00023136"/>
    </source>
</evidence>
<keyword evidence="3 7" id="KW-0812">Transmembrane</keyword>
<feature type="transmembrane region" description="Helical" evidence="7">
    <location>
        <begin position="261"/>
        <end position="285"/>
    </location>
</feature>
<comment type="subcellular location">
    <subcellularLocation>
        <location evidence="1">Membrane</location>
        <topology evidence="1">Multi-pass membrane protein</topology>
    </subcellularLocation>
</comment>
<keyword evidence="9" id="KW-1185">Reference proteome</keyword>
<dbReference type="PANTHER" id="PTHR43791">
    <property type="entry name" value="PERMEASE-RELATED"/>
    <property type="match status" value="1"/>
</dbReference>
<reference evidence="8 9" key="1">
    <citation type="submission" date="2016-03" db="EMBL/GenBank/DDBJ databases">
        <title>Fine-scale spatial genetic structure of a fungal parasite of coffee scale insects.</title>
        <authorList>
            <person name="Jackson D."/>
            <person name="Zemenick K.A."/>
            <person name="Malloure B."/>
            <person name="Quandt C.A."/>
            <person name="James T.Y."/>
        </authorList>
    </citation>
    <scope>NUCLEOTIDE SEQUENCE [LARGE SCALE GENOMIC DNA]</scope>
    <source>
        <strain evidence="8 9">UM487</strain>
    </source>
</reference>
<organism evidence="8 9">
    <name type="scientific">Cordyceps confragosa</name>
    <name type="common">Lecanicillium lecanii</name>
    <dbReference type="NCBI Taxonomy" id="2714763"/>
    <lineage>
        <taxon>Eukaryota</taxon>
        <taxon>Fungi</taxon>
        <taxon>Dikarya</taxon>
        <taxon>Ascomycota</taxon>
        <taxon>Pezizomycotina</taxon>
        <taxon>Sordariomycetes</taxon>
        <taxon>Hypocreomycetidae</taxon>
        <taxon>Hypocreales</taxon>
        <taxon>Cordycipitaceae</taxon>
        <taxon>Akanthomyces</taxon>
    </lineage>
</organism>
<dbReference type="SUPFAM" id="SSF103473">
    <property type="entry name" value="MFS general substrate transporter"/>
    <property type="match status" value="1"/>
</dbReference>
<name>A0A179IMA6_CORDF</name>
<feature type="transmembrane region" description="Helical" evidence="7">
    <location>
        <begin position="126"/>
        <end position="146"/>
    </location>
</feature>
<protein>
    <recommendedName>
        <fullName evidence="10">Major facilitator superfamily (MFS) profile domain-containing protein</fullName>
    </recommendedName>
</protein>